<evidence type="ECO:0000313" key="1">
    <source>
        <dbReference type="EMBL" id="PIO23291.1"/>
    </source>
</evidence>
<sequence length="75" mass="8319">MLSSCDYDFGKVAEDLFPCGTAANENAARKKTGKCSERMHGSCLHACVHRHITMNGLYFSSKKKKSCTELFQANL</sequence>
<reference evidence="2" key="1">
    <citation type="journal article" date="2017" name="Nat. Commun.">
        <title>The North American bullfrog draft genome provides insight into hormonal regulation of long noncoding RNA.</title>
        <authorList>
            <person name="Hammond S.A."/>
            <person name="Warren R.L."/>
            <person name="Vandervalk B.P."/>
            <person name="Kucuk E."/>
            <person name="Khan H."/>
            <person name="Gibb E.A."/>
            <person name="Pandoh P."/>
            <person name="Kirk H."/>
            <person name="Zhao Y."/>
            <person name="Jones M."/>
            <person name="Mungall A.J."/>
            <person name="Coope R."/>
            <person name="Pleasance S."/>
            <person name="Moore R.A."/>
            <person name="Holt R.A."/>
            <person name="Round J.M."/>
            <person name="Ohora S."/>
            <person name="Walle B.V."/>
            <person name="Veldhoen N."/>
            <person name="Helbing C.C."/>
            <person name="Birol I."/>
        </authorList>
    </citation>
    <scope>NUCLEOTIDE SEQUENCE [LARGE SCALE GENOMIC DNA]</scope>
</reference>
<dbReference type="OrthoDB" id="10263782at2759"/>
<dbReference type="AlphaFoldDB" id="A0A2G9R7N7"/>
<organism evidence="1 2">
    <name type="scientific">Aquarana catesbeiana</name>
    <name type="common">American bullfrog</name>
    <name type="synonym">Rana catesbeiana</name>
    <dbReference type="NCBI Taxonomy" id="8400"/>
    <lineage>
        <taxon>Eukaryota</taxon>
        <taxon>Metazoa</taxon>
        <taxon>Chordata</taxon>
        <taxon>Craniata</taxon>
        <taxon>Vertebrata</taxon>
        <taxon>Euteleostomi</taxon>
        <taxon>Amphibia</taxon>
        <taxon>Batrachia</taxon>
        <taxon>Anura</taxon>
        <taxon>Neobatrachia</taxon>
        <taxon>Ranoidea</taxon>
        <taxon>Ranidae</taxon>
        <taxon>Aquarana</taxon>
    </lineage>
</organism>
<keyword evidence="2" id="KW-1185">Reference proteome</keyword>
<name>A0A2G9R7N7_AQUCT</name>
<accession>A0A2G9R7N7</accession>
<proteinExistence type="predicted"/>
<gene>
    <name evidence="1" type="ORF">AB205_0126890</name>
</gene>
<dbReference type="EMBL" id="KV967220">
    <property type="protein sequence ID" value="PIO23291.1"/>
    <property type="molecule type" value="Genomic_DNA"/>
</dbReference>
<evidence type="ECO:0000313" key="2">
    <source>
        <dbReference type="Proteomes" id="UP000228934"/>
    </source>
</evidence>
<dbReference type="Proteomes" id="UP000228934">
    <property type="component" value="Unassembled WGS sequence"/>
</dbReference>
<protein>
    <submittedName>
        <fullName evidence="1">Uncharacterized protein</fullName>
    </submittedName>
</protein>